<keyword evidence="4 7" id="KW-1133">Transmembrane helix</keyword>
<proteinExistence type="predicted"/>
<evidence type="ECO:0000313" key="9">
    <source>
        <dbReference type="EMBL" id="VAX08302.1"/>
    </source>
</evidence>
<evidence type="ECO:0000256" key="3">
    <source>
        <dbReference type="ARBA" id="ARBA00022729"/>
    </source>
</evidence>
<dbReference type="NCBIfam" id="TIGR04211">
    <property type="entry name" value="SH3_and_anchor"/>
    <property type="match status" value="1"/>
</dbReference>
<comment type="subcellular location">
    <subcellularLocation>
        <location evidence="1">Membrane</location>
        <topology evidence="1">Single-pass membrane protein</topology>
    </subcellularLocation>
</comment>
<gene>
    <name evidence="9" type="ORF">MNBD_GAMMA26-522</name>
</gene>
<dbReference type="Gene3D" id="2.30.30.40">
    <property type="entry name" value="SH3 Domains"/>
    <property type="match status" value="1"/>
</dbReference>
<keyword evidence="3" id="KW-0732">Signal</keyword>
<dbReference type="Pfam" id="PF08239">
    <property type="entry name" value="SH3_3"/>
    <property type="match status" value="1"/>
</dbReference>
<evidence type="ECO:0000256" key="4">
    <source>
        <dbReference type="ARBA" id="ARBA00022989"/>
    </source>
</evidence>
<evidence type="ECO:0000256" key="2">
    <source>
        <dbReference type="ARBA" id="ARBA00022692"/>
    </source>
</evidence>
<keyword evidence="5 7" id="KW-0472">Membrane</keyword>
<feature type="transmembrane region" description="Helical" evidence="7">
    <location>
        <begin position="154"/>
        <end position="172"/>
    </location>
</feature>
<feature type="coiled-coil region" evidence="6">
    <location>
        <begin position="92"/>
        <end position="149"/>
    </location>
</feature>
<name>A0A3B1AX14_9ZZZZ</name>
<organism evidence="9">
    <name type="scientific">hydrothermal vent metagenome</name>
    <dbReference type="NCBI Taxonomy" id="652676"/>
    <lineage>
        <taxon>unclassified sequences</taxon>
        <taxon>metagenomes</taxon>
        <taxon>ecological metagenomes</taxon>
    </lineage>
</organism>
<protein>
    <recommendedName>
        <fullName evidence="8">SH3b domain-containing protein</fullName>
    </recommendedName>
</protein>
<evidence type="ECO:0000256" key="6">
    <source>
        <dbReference type="SAM" id="Coils"/>
    </source>
</evidence>
<dbReference type="InterPro" id="IPR016476">
    <property type="entry name" value="SH3_dom_pro"/>
</dbReference>
<dbReference type="PROSITE" id="PS51781">
    <property type="entry name" value="SH3B"/>
    <property type="match status" value="1"/>
</dbReference>
<dbReference type="GO" id="GO:0016020">
    <property type="term" value="C:membrane"/>
    <property type="evidence" value="ECO:0007669"/>
    <property type="project" value="UniProtKB-SubCell"/>
</dbReference>
<keyword evidence="2 7" id="KW-0812">Transmembrane</keyword>
<evidence type="ECO:0000256" key="5">
    <source>
        <dbReference type="ARBA" id="ARBA00023136"/>
    </source>
</evidence>
<evidence type="ECO:0000259" key="8">
    <source>
        <dbReference type="PROSITE" id="PS51781"/>
    </source>
</evidence>
<dbReference type="SMART" id="SM00287">
    <property type="entry name" value="SH3b"/>
    <property type="match status" value="1"/>
</dbReference>
<keyword evidence="6" id="KW-0175">Coiled coil</keyword>
<sequence length="187" mass="20668">MNKTTLALLLLLSSQQIALAETYYVTDQSKVMLRTGEDTSHKIVRTLPSGYSLEVLNTNLATGYSKVRTQDGSTGHILTHQLMDTPSARERLPAIEAEIKALKEANKKLSQDADAALHSKDRTALRQNVAVLTRKVADLQQENLDLHNQGTRNWFLIGAGVIIAGILIGLILPRLNTQRRKDSWGSL</sequence>
<reference evidence="9" key="1">
    <citation type="submission" date="2018-06" db="EMBL/GenBank/DDBJ databases">
        <authorList>
            <person name="Zhirakovskaya E."/>
        </authorList>
    </citation>
    <scope>NUCLEOTIDE SEQUENCE</scope>
</reference>
<evidence type="ECO:0000256" key="7">
    <source>
        <dbReference type="SAM" id="Phobius"/>
    </source>
</evidence>
<dbReference type="EMBL" id="UOFX01000035">
    <property type="protein sequence ID" value="VAX08302.1"/>
    <property type="molecule type" value="Genomic_DNA"/>
</dbReference>
<dbReference type="InterPro" id="IPR003646">
    <property type="entry name" value="SH3-like_bac-type"/>
</dbReference>
<dbReference type="AlphaFoldDB" id="A0A3B1AX14"/>
<evidence type="ECO:0000256" key="1">
    <source>
        <dbReference type="ARBA" id="ARBA00004167"/>
    </source>
</evidence>
<feature type="domain" description="SH3b" evidence="8">
    <location>
        <begin position="20"/>
        <end position="86"/>
    </location>
</feature>
<accession>A0A3B1AX14</accession>